<dbReference type="GeneID" id="55601525"/>
<organism evidence="1 2">
    <name type="scientific">Streptomyces phage BRock</name>
    <dbReference type="NCBI Taxonomy" id="1913591"/>
    <lineage>
        <taxon>Viruses</taxon>
        <taxon>Duplodnaviria</taxon>
        <taxon>Heunggongvirae</taxon>
        <taxon>Uroviricota</taxon>
        <taxon>Caudoviricetes</taxon>
        <taxon>Borockvirus</taxon>
        <taxon>Borockvirus brock</taxon>
    </lineage>
</organism>
<dbReference type="EMBL" id="KX925554">
    <property type="protein sequence ID" value="APC46373.1"/>
    <property type="molecule type" value="Genomic_DNA"/>
</dbReference>
<dbReference type="KEGG" id="vg:55601525"/>
<keyword evidence="2" id="KW-1185">Reference proteome</keyword>
<reference evidence="1 2" key="1">
    <citation type="submission" date="2016-09" db="EMBL/GenBank/DDBJ databases">
        <title>Complete Genome Sequence of Streptomyces 5a phage BRock.</title>
        <authorList>
            <person name="Crossman A."/>
            <person name="Baron S."/>
            <person name="Jamdagni P."/>
            <person name="Khatri P."/>
            <person name="Sharma D."/>
            <person name="Pandey M."/>
            <person name="Goyal S."/>
            <person name="Kumar S."/>
            <person name="Phogat A."/>
            <person name="Chawla G."/>
            <person name="Pasricha M."/>
            <person name="Gupta K."/>
            <person name="Bazzad D."/>
            <person name="Aggarwal V."/>
            <person name="Poughat A."/>
            <person name="Singh K."/>
            <person name="Rana P."/>
            <person name="Gautam R."/>
            <person name="Sharma V."/>
            <person name="Tyagi D."/>
            <person name="Shahi A."/>
            <person name="Jangra N."/>
            <person name="Malik M."/>
            <person name="Sidhu P.K."/>
            <person name="Malik S."/>
            <person name="Ghalyan Y."/>
            <person name="Sharma S.S."/>
            <person name="Malik A."/>
            <person name="Chuttani R."/>
            <person name="Bamal N."/>
            <person name="Bhadula D."/>
            <person name="Batra A."/>
            <person name="Temple L."/>
            <person name="Nehra K."/>
        </authorList>
    </citation>
    <scope>NUCLEOTIDE SEQUENCE [LARGE SCALE GENOMIC DNA]</scope>
</reference>
<evidence type="ECO:0000313" key="1">
    <source>
        <dbReference type="EMBL" id="APC46373.1"/>
    </source>
</evidence>
<proteinExistence type="predicted"/>
<dbReference type="Proteomes" id="UP000224898">
    <property type="component" value="Segment"/>
</dbReference>
<protein>
    <submittedName>
        <fullName evidence="1">Uncharacterized protein</fullName>
    </submittedName>
</protein>
<sequence>MGDYHDGAQAGFNEGFNAGHTSGYYEAMDDVIALIRDEFPDPNPFSTLFTPYIGDDIIEAIEKMRKG</sequence>
<name>A0A1J0GW20_9CAUD</name>
<dbReference type="RefSeq" id="YP_009831836.1">
    <property type="nucleotide sequence ID" value="NC_048650.1"/>
</dbReference>
<evidence type="ECO:0000313" key="2">
    <source>
        <dbReference type="Proteomes" id="UP000224898"/>
    </source>
</evidence>
<accession>A0A1J0GW20</accession>